<protein>
    <submittedName>
        <fullName evidence="2">Transposase</fullName>
    </submittedName>
</protein>
<comment type="caution">
    <text evidence="2">The sequence shown here is derived from an EMBL/GenBank/DDBJ whole genome shotgun (WGS) entry which is preliminary data.</text>
</comment>
<dbReference type="eggNOG" id="COG5421">
    <property type="taxonomic scope" value="Bacteria"/>
</dbReference>
<dbReference type="PANTHER" id="PTHR34614:SF2">
    <property type="entry name" value="TRANSPOSASE IS4-LIKE DOMAIN-CONTAINING PROTEIN"/>
    <property type="match status" value="1"/>
</dbReference>
<gene>
    <name evidence="2" type="ORF">T472_0202105</name>
</gene>
<evidence type="ECO:0000313" key="2">
    <source>
        <dbReference type="EMBL" id="ETA82251.1"/>
    </source>
</evidence>
<feature type="domain" description="Transposase IS4-like" evidence="1">
    <location>
        <begin position="221"/>
        <end position="478"/>
    </location>
</feature>
<dbReference type="InterPro" id="IPR002559">
    <property type="entry name" value="Transposase_11"/>
</dbReference>
<dbReference type="PATRIC" id="fig|994573.3.peg.393"/>
<dbReference type="AlphaFoldDB" id="V7IAC4"/>
<dbReference type="SUPFAM" id="SSF53098">
    <property type="entry name" value="Ribonuclease H-like"/>
    <property type="match status" value="1"/>
</dbReference>
<evidence type="ECO:0000313" key="3">
    <source>
        <dbReference type="Proteomes" id="UP000017747"/>
    </source>
</evidence>
<evidence type="ECO:0000259" key="1">
    <source>
        <dbReference type="Pfam" id="PF01609"/>
    </source>
</evidence>
<proteinExistence type="predicted"/>
<keyword evidence="3" id="KW-1185">Reference proteome</keyword>
<dbReference type="RefSeq" id="WP_023388436.1">
    <property type="nucleotide sequence ID" value="NZ_AXUN02000033.1"/>
</dbReference>
<dbReference type="GO" id="GO:0004803">
    <property type="term" value="F:transposase activity"/>
    <property type="evidence" value="ECO:0007669"/>
    <property type="project" value="InterPro"/>
</dbReference>
<dbReference type="GO" id="GO:0003677">
    <property type="term" value="F:DNA binding"/>
    <property type="evidence" value="ECO:0007669"/>
    <property type="project" value="InterPro"/>
</dbReference>
<accession>V7IAC4</accession>
<name>V7IAC4_9CLOT</name>
<dbReference type="STRING" id="994573.T472_0202105"/>
<dbReference type="OrthoDB" id="1828538at2"/>
<dbReference type="EMBL" id="AXUN02000033">
    <property type="protein sequence ID" value="ETA82251.1"/>
    <property type="molecule type" value="Genomic_DNA"/>
</dbReference>
<dbReference type="InterPro" id="IPR012337">
    <property type="entry name" value="RNaseH-like_sf"/>
</dbReference>
<organism evidence="2 3">
    <name type="scientific">Youngiibacter fragilis 232.1</name>
    <dbReference type="NCBI Taxonomy" id="994573"/>
    <lineage>
        <taxon>Bacteria</taxon>
        <taxon>Bacillati</taxon>
        <taxon>Bacillota</taxon>
        <taxon>Clostridia</taxon>
        <taxon>Eubacteriales</taxon>
        <taxon>Clostridiaceae</taxon>
        <taxon>Youngiibacter</taxon>
    </lineage>
</organism>
<dbReference type="Proteomes" id="UP000017747">
    <property type="component" value="Unassembled WGS sequence"/>
</dbReference>
<dbReference type="Pfam" id="PF01609">
    <property type="entry name" value="DDE_Tnp_1"/>
    <property type="match status" value="1"/>
</dbReference>
<sequence length="571" mass="66418">MYLDCVVDVPDIPGKITRQKKKNVVYIDFEYERIYYPERKYTIPKRVTIGKQDPGSPDRMIPNENFLKYFPEVELPLEKDTARRSYTLKAGAFIVLREIVESYKLPALLARYFNPADLGLFLDLAIYSIICENNASQYYPDYAYNHPLLTESMHLYSDSKISSFLSQMTDGQSMGFLNDWNAARDHREKIYISYDSTNKNCQAGDLEPVEFGHPKVDLGCPIFNYAVAYDTSNQVPLFYEEYPGSIVDVSQLQYMLDRAYAYGYRKIGFILDRGYFSRQNIEYMDQYGYDFVMMVKGRAKLVNELIMEHRGSFEESWNRRVKAYDVSGITVRNKLYESDRNDRYFHLFHSDEKQTLERAALKAKIERMATLMVPYKGKVMSVPDSYNQYFEIFYDQDGTFLALKEKEDVIERELKLCGYFVIVTSKKMTAEEAITLYKGRDVSEKLFRGSKTFLGNKSLRVHTNESASAKIFIEFVATIIRSRMYTLLKAEMVNNDRKANYMTVPAALRELEKIEMTRMGDGNFRLSHAVTATQKAILKAFRLDVADIKNKTTQINERLKGELKCQEDPRS</sequence>
<reference evidence="2 3" key="1">
    <citation type="journal article" date="2014" name="Genome Announc.">
        <title>Genome Sequence of Youngiibacter fragilis, the Type Strain of the Genus Youngiibacter.</title>
        <authorList>
            <person name="Wawrik C.B."/>
            <person name="Callaghan A.V."/>
            <person name="Stamps B.W."/>
            <person name="Wawrik B."/>
        </authorList>
    </citation>
    <scope>NUCLEOTIDE SEQUENCE [LARGE SCALE GENOMIC DNA]</scope>
    <source>
        <strain evidence="2 3">232.1</strain>
    </source>
</reference>
<dbReference type="PANTHER" id="PTHR34614">
    <property type="match status" value="1"/>
</dbReference>
<dbReference type="GO" id="GO:0006313">
    <property type="term" value="P:DNA transposition"/>
    <property type="evidence" value="ECO:0007669"/>
    <property type="project" value="InterPro"/>
</dbReference>